<dbReference type="Pfam" id="PF17762">
    <property type="entry name" value="HTH_ParB"/>
    <property type="match status" value="1"/>
</dbReference>
<accession>M4VUE0</accession>
<gene>
    <name evidence="5" type="ORF">A11Q_2613</name>
</gene>
<dbReference type="EMBL" id="CP003537">
    <property type="protein sequence ID" value="AGH96829.1"/>
    <property type="molecule type" value="Genomic_DNA"/>
</dbReference>
<evidence type="ECO:0000259" key="4">
    <source>
        <dbReference type="SMART" id="SM00470"/>
    </source>
</evidence>
<dbReference type="AlphaFoldDB" id="M4VUE0"/>
<dbReference type="PATRIC" id="fig|1184267.3.peg.2641"/>
<proteinExistence type="inferred from homology"/>
<dbReference type="InterPro" id="IPR003115">
    <property type="entry name" value="ParB_N"/>
</dbReference>
<keyword evidence="2" id="KW-0159">Chromosome partition</keyword>
<dbReference type="FunFam" id="1.10.10.2830:FF:000001">
    <property type="entry name" value="Chromosome partitioning protein ParB"/>
    <property type="match status" value="1"/>
</dbReference>
<sequence length="324" mass="35567">MEINKDNLNKKRLGRGLGSLLSGPATEATEDTFVAAPIAPPQSAKAAANVESQVPPESRVWTIAIDKLVPGVYQPRKNFEKESLAELASSIKENGIIQPITVRKRKEGGFEILAGERRWRAAQMAGLHEVPAIIKTLTDREALQVALIENIQREDLDPIEEAESYQRLIQEFALSQQEAAEKVGKERSSVANALRLLSLPSEIREMLTAKQISVGHAKAILSLTDKARQIGLAKKVSENGMSVRSLENEIKGLQKPTADKVETDNATALTKVDLAGKLAAELADQLQKALGTKVEITYKKGKGQVQVHFYSDDQLTQIYEKLKD</sequence>
<evidence type="ECO:0000313" key="6">
    <source>
        <dbReference type="Proteomes" id="UP000012040"/>
    </source>
</evidence>
<dbReference type="InterPro" id="IPR050336">
    <property type="entry name" value="Chromosome_partition/occlusion"/>
</dbReference>
<dbReference type="OrthoDB" id="5292174at2"/>
<dbReference type="CDD" id="cd16393">
    <property type="entry name" value="SPO0J_N"/>
    <property type="match status" value="1"/>
</dbReference>
<organism evidence="5 6">
    <name type="scientific">Pseudobdellovibrio exovorus JSS</name>
    <dbReference type="NCBI Taxonomy" id="1184267"/>
    <lineage>
        <taxon>Bacteria</taxon>
        <taxon>Pseudomonadati</taxon>
        <taxon>Bdellovibrionota</taxon>
        <taxon>Bdellovibrionia</taxon>
        <taxon>Bdellovibrionales</taxon>
        <taxon>Pseudobdellovibrionaceae</taxon>
        <taxon>Pseudobdellovibrio</taxon>
    </lineage>
</organism>
<dbReference type="GO" id="GO:0005694">
    <property type="term" value="C:chromosome"/>
    <property type="evidence" value="ECO:0007669"/>
    <property type="project" value="TreeGrafter"/>
</dbReference>
<dbReference type="Gene3D" id="1.10.10.2830">
    <property type="match status" value="1"/>
</dbReference>
<dbReference type="SMART" id="SM00470">
    <property type="entry name" value="ParB"/>
    <property type="match status" value="1"/>
</dbReference>
<dbReference type="Proteomes" id="UP000012040">
    <property type="component" value="Chromosome"/>
</dbReference>
<dbReference type="PANTHER" id="PTHR33375">
    <property type="entry name" value="CHROMOSOME-PARTITIONING PROTEIN PARB-RELATED"/>
    <property type="match status" value="1"/>
</dbReference>
<evidence type="ECO:0000256" key="3">
    <source>
        <dbReference type="ARBA" id="ARBA00023125"/>
    </source>
</evidence>
<dbReference type="STRING" id="1184267.A11Q_2613"/>
<reference evidence="5 6" key="1">
    <citation type="journal article" date="2013" name="ISME J.">
        <title>By their genes ye shall know them: genomic signatures of predatory bacteria.</title>
        <authorList>
            <person name="Pasternak Z."/>
            <person name="Pietrokovski S."/>
            <person name="Rotem O."/>
            <person name="Gophna U."/>
            <person name="Lurie-Weinberger M.N."/>
            <person name="Jurkevitch E."/>
        </authorList>
    </citation>
    <scope>NUCLEOTIDE SEQUENCE [LARGE SCALE GENOMIC DNA]</scope>
    <source>
        <strain evidence="5 6">JSS</strain>
    </source>
</reference>
<dbReference type="PANTHER" id="PTHR33375:SF1">
    <property type="entry name" value="CHROMOSOME-PARTITIONING PROTEIN PARB-RELATED"/>
    <property type="match status" value="1"/>
</dbReference>
<dbReference type="InterPro" id="IPR036086">
    <property type="entry name" value="ParB/Sulfiredoxin_sf"/>
</dbReference>
<dbReference type="eggNOG" id="COG1475">
    <property type="taxonomic scope" value="Bacteria"/>
</dbReference>
<dbReference type="InterPro" id="IPR004437">
    <property type="entry name" value="ParB/RepB/Spo0J"/>
</dbReference>
<dbReference type="InterPro" id="IPR057240">
    <property type="entry name" value="ParB_dimer_C"/>
</dbReference>
<evidence type="ECO:0000256" key="1">
    <source>
        <dbReference type="ARBA" id="ARBA00006295"/>
    </source>
</evidence>
<dbReference type="NCBIfam" id="TIGR00180">
    <property type="entry name" value="parB_part"/>
    <property type="match status" value="1"/>
</dbReference>
<dbReference type="Gene3D" id="3.90.1530.30">
    <property type="match status" value="1"/>
</dbReference>
<protein>
    <submittedName>
        <fullName evidence="5">Chromosome partitioning protein</fullName>
    </submittedName>
</protein>
<keyword evidence="3" id="KW-0238">DNA-binding</keyword>
<dbReference type="Pfam" id="PF02195">
    <property type="entry name" value="ParB_N"/>
    <property type="match status" value="1"/>
</dbReference>
<dbReference type="FunFam" id="3.90.1530.30:FF:000001">
    <property type="entry name" value="Chromosome partitioning protein ParB"/>
    <property type="match status" value="1"/>
</dbReference>
<dbReference type="GO" id="GO:0007059">
    <property type="term" value="P:chromosome segregation"/>
    <property type="evidence" value="ECO:0007669"/>
    <property type="project" value="UniProtKB-KW"/>
</dbReference>
<evidence type="ECO:0000256" key="2">
    <source>
        <dbReference type="ARBA" id="ARBA00022829"/>
    </source>
</evidence>
<name>M4VUE0_9BACT</name>
<evidence type="ECO:0000313" key="5">
    <source>
        <dbReference type="EMBL" id="AGH96829.1"/>
    </source>
</evidence>
<comment type="similarity">
    <text evidence="1">Belongs to the ParB family.</text>
</comment>
<dbReference type="KEGG" id="bex:A11Q_2613"/>
<dbReference type="SUPFAM" id="SSF109709">
    <property type="entry name" value="KorB DNA-binding domain-like"/>
    <property type="match status" value="1"/>
</dbReference>
<dbReference type="GO" id="GO:0003677">
    <property type="term" value="F:DNA binding"/>
    <property type="evidence" value="ECO:0007669"/>
    <property type="project" value="UniProtKB-KW"/>
</dbReference>
<keyword evidence="6" id="KW-1185">Reference proteome</keyword>
<feature type="domain" description="ParB-like N-terminal" evidence="4">
    <location>
        <begin position="61"/>
        <end position="151"/>
    </location>
</feature>
<dbReference type="RefSeq" id="WP_015471319.1">
    <property type="nucleotide sequence ID" value="NC_020813.1"/>
</dbReference>
<dbReference type="InterPro" id="IPR041468">
    <property type="entry name" value="HTH_ParB/Spo0J"/>
</dbReference>
<dbReference type="SUPFAM" id="SSF110849">
    <property type="entry name" value="ParB/Sulfiredoxin"/>
    <property type="match status" value="1"/>
</dbReference>
<dbReference type="HOGENOM" id="CLU_023853_0_0_7"/>
<dbReference type="Pfam" id="PF23552">
    <property type="entry name" value="ParB_C"/>
    <property type="match status" value="1"/>
</dbReference>